<dbReference type="InterPro" id="IPR036691">
    <property type="entry name" value="Endo/exonu/phosph_ase_sf"/>
</dbReference>
<keyword evidence="2" id="KW-1185">Reference proteome</keyword>
<sequence>MEQIKNKLDFDGLFTVSSDGWGSGLALMCKGRDMVWVDSFSKYHIDVIVNGGLENAWRMTGFYGNPATSHRSEGWDMLRMLSSKPKLPWCYVGDFNELLEGPNFTWHGWRRGELIWEILDRGVANYEWISHYPTARVQHLHCYTSDHRPIVLSLNVNGEKQKWRRKPFRFESMWVANPGCKAVINDAWAEPVMGNPMFFATTKMKKCKMRLKMWSRETFGSIKKRIKETRERLWVVEETSVRSGTYGGVENIKKELNKLLEKEEKMWQ</sequence>
<dbReference type="PANTHER" id="PTHR33710:SF62">
    <property type="entry name" value="DUF4283 DOMAIN PROTEIN"/>
    <property type="match status" value="1"/>
</dbReference>
<dbReference type="PANTHER" id="PTHR33710">
    <property type="entry name" value="BNAC02G09200D PROTEIN"/>
    <property type="match status" value="1"/>
</dbReference>
<evidence type="ECO:0000313" key="2">
    <source>
        <dbReference type="Proteomes" id="UP001459277"/>
    </source>
</evidence>
<evidence type="ECO:0000313" key="1">
    <source>
        <dbReference type="EMBL" id="KAL0001747.1"/>
    </source>
</evidence>
<dbReference type="SUPFAM" id="SSF56219">
    <property type="entry name" value="DNase I-like"/>
    <property type="match status" value="1"/>
</dbReference>
<proteinExistence type="predicted"/>
<comment type="caution">
    <text evidence="1">The sequence shown here is derived from an EMBL/GenBank/DDBJ whole genome shotgun (WGS) entry which is preliminary data.</text>
</comment>
<gene>
    <name evidence="1" type="ORF">SO802_015528</name>
</gene>
<dbReference type="AlphaFoldDB" id="A0AAW2CTY1"/>
<organism evidence="1 2">
    <name type="scientific">Lithocarpus litseifolius</name>
    <dbReference type="NCBI Taxonomy" id="425828"/>
    <lineage>
        <taxon>Eukaryota</taxon>
        <taxon>Viridiplantae</taxon>
        <taxon>Streptophyta</taxon>
        <taxon>Embryophyta</taxon>
        <taxon>Tracheophyta</taxon>
        <taxon>Spermatophyta</taxon>
        <taxon>Magnoliopsida</taxon>
        <taxon>eudicotyledons</taxon>
        <taxon>Gunneridae</taxon>
        <taxon>Pentapetalae</taxon>
        <taxon>rosids</taxon>
        <taxon>fabids</taxon>
        <taxon>Fagales</taxon>
        <taxon>Fagaceae</taxon>
        <taxon>Lithocarpus</taxon>
    </lineage>
</organism>
<dbReference type="Gene3D" id="3.60.10.10">
    <property type="entry name" value="Endonuclease/exonuclease/phosphatase"/>
    <property type="match status" value="1"/>
</dbReference>
<protein>
    <recommendedName>
        <fullName evidence="3">Endonuclease/exonuclease/phosphatase domain-containing protein</fullName>
    </recommendedName>
</protein>
<reference evidence="1 2" key="1">
    <citation type="submission" date="2024-01" db="EMBL/GenBank/DDBJ databases">
        <title>A telomere-to-telomere, gap-free genome of sweet tea (Lithocarpus litseifolius).</title>
        <authorList>
            <person name="Zhou J."/>
        </authorList>
    </citation>
    <scope>NUCLEOTIDE SEQUENCE [LARGE SCALE GENOMIC DNA]</scope>
    <source>
        <strain evidence="1">Zhou-2022a</strain>
        <tissue evidence="1">Leaf</tissue>
    </source>
</reference>
<evidence type="ECO:0008006" key="3">
    <source>
        <dbReference type="Google" id="ProtNLM"/>
    </source>
</evidence>
<name>A0AAW2CTY1_9ROSI</name>
<dbReference type="EMBL" id="JAZDWU010000005">
    <property type="protein sequence ID" value="KAL0001747.1"/>
    <property type="molecule type" value="Genomic_DNA"/>
</dbReference>
<dbReference type="Proteomes" id="UP001459277">
    <property type="component" value="Unassembled WGS sequence"/>
</dbReference>
<accession>A0AAW2CTY1</accession>